<reference evidence="2" key="1">
    <citation type="submission" date="2021-04" db="EMBL/GenBank/DDBJ databases">
        <title>Complete genome sequence for Sulfitobacter sp. strain JK7-1.</title>
        <authorList>
            <person name="Park S.-J."/>
        </authorList>
    </citation>
    <scope>NUCLEOTIDE SEQUENCE</scope>
    <source>
        <strain evidence="2">JK7-1</strain>
    </source>
</reference>
<dbReference type="Proteomes" id="UP000683291">
    <property type="component" value="Chromosome 1"/>
</dbReference>
<name>A0A975JBQ9_9RHOB</name>
<dbReference type="KEGG" id="sual:KDD17_10075"/>
<organism evidence="2 3">
    <name type="scientific">Sulfitobacter albidus</name>
    <dbReference type="NCBI Taxonomy" id="2829501"/>
    <lineage>
        <taxon>Bacteria</taxon>
        <taxon>Pseudomonadati</taxon>
        <taxon>Pseudomonadota</taxon>
        <taxon>Alphaproteobacteria</taxon>
        <taxon>Rhodobacterales</taxon>
        <taxon>Roseobacteraceae</taxon>
        <taxon>Sulfitobacter</taxon>
    </lineage>
</organism>
<evidence type="ECO:0000313" key="2">
    <source>
        <dbReference type="EMBL" id="QUJ75341.1"/>
    </source>
</evidence>
<dbReference type="RefSeq" id="WP_212703546.1">
    <property type="nucleotide sequence ID" value="NZ_CP073581.1"/>
</dbReference>
<accession>A0A975JBQ9</accession>
<dbReference type="EMBL" id="CP073581">
    <property type="protein sequence ID" value="QUJ75341.1"/>
    <property type="molecule type" value="Genomic_DNA"/>
</dbReference>
<proteinExistence type="predicted"/>
<keyword evidence="1" id="KW-1133">Transmembrane helix</keyword>
<gene>
    <name evidence="2" type="ORF">KDD17_10075</name>
</gene>
<keyword evidence="3" id="KW-1185">Reference proteome</keyword>
<evidence type="ECO:0000313" key="3">
    <source>
        <dbReference type="Proteomes" id="UP000683291"/>
    </source>
</evidence>
<keyword evidence="1" id="KW-0472">Membrane</keyword>
<dbReference type="AlphaFoldDB" id="A0A975JBQ9"/>
<protein>
    <submittedName>
        <fullName evidence="2">Uncharacterized protein</fullName>
    </submittedName>
</protein>
<keyword evidence="1" id="KW-0812">Transmembrane</keyword>
<evidence type="ECO:0000256" key="1">
    <source>
        <dbReference type="SAM" id="Phobius"/>
    </source>
</evidence>
<sequence>MVQTKENFSARLSSVDKRHAKMVRRGYTTRVDRNGVIVAKPRKARLRLPIKGAFLMVLSFFMFKAFMLSANGPDAYADRLAQLEAGSVIEVAGARVLAVDPVTQFFADQMGPLFR</sequence>
<feature type="transmembrane region" description="Helical" evidence="1">
    <location>
        <begin position="52"/>
        <end position="70"/>
    </location>
</feature>